<feature type="compositionally biased region" description="Low complexity" evidence="1">
    <location>
        <begin position="327"/>
        <end position="342"/>
    </location>
</feature>
<dbReference type="AlphaFoldDB" id="A0A517Z8J7"/>
<evidence type="ECO:0000256" key="1">
    <source>
        <dbReference type="SAM" id="MobiDB-lite"/>
    </source>
</evidence>
<accession>A0A517Z8J7</accession>
<organism evidence="2 3">
    <name type="scientific">Maioricimonas rarisocia</name>
    <dbReference type="NCBI Taxonomy" id="2528026"/>
    <lineage>
        <taxon>Bacteria</taxon>
        <taxon>Pseudomonadati</taxon>
        <taxon>Planctomycetota</taxon>
        <taxon>Planctomycetia</taxon>
        <taxon>Planctomycetales</taxon>
        <taxon>Planctomycetaceae</taxon>
        <taxon>Maioricimonas</taxon>
    </lineage>
</organism>
<reference evidence="2 3" key="1">
    <citation type="submission" date="2019-02" db="EMBL/GenBank/DDBJ databases">
        <title>Deep-cultivation of Planctomycetes and their phenomic and genomic characterization uncovers novel biology.</title>
        <authorList>
            <person name="Wiegand S."/>
            <person name="Jogler M."/>
            <person name="Boedeker C."/>
            <person name="Pinto D."/>
            <person name="Vollmers J."/>
            <person name="Rivas-Marin E."/>
            <person name="Kohn T."/>
            <person name="Peeters S.H."/>
            <person name="Heuer A."/>
            <person name="Rast P."/>
            <person name="Oberbeckmann S."/>
            <person name="Bunk B."/>
            <person name="Jeske O."/>
            <person name="Meyerdierks A."/>
            <person name="Storesund J.E."/>
            <person name="Kallscheuer N."/>
            <person name="Luecker S."/>
            <person name="Lage O.M."/>
            <person name="Pohl T."/>
            <person name="Merkel B.J."/>
            <person name="Hornburger P."/>
            <person name="Mueller R.-W."/>
            <person name="Bruemmer F."/>
            <person name="Labrenz M."/>
            <person name="Spormann A.M."/>
            <person name="Op den Camp H."/>
            <person name="Overmann J."/>
            <person name="Amann R."/>
            <person name="Jetten M.S.M."/>
            <person name="Mascher T."/>
            <person name="Medema M.H."/>
            <person name="Devos D.P."/>
            <person name="Kaster A.-K."/>
            <person name="Ovreas L."/>
            <person name="Rohde M."/>
            <person name="Galperin M.Y."/>
            <person name="Jogler C."/>
        </authorList>
    </citation>
    <scope>NUCLEOTIDE SEQUENCE [LARGE SCALE GENOMIC DNA]</scope>
    <source>
        <strain evidence="2 3">Mal4</strain>
    </source>
</reference>
<feature type="region of interest" description="Disordered" evidence="1">
    <location>
        <begin position="315"/>
        <end position="342"/>
    </location>
</feature>
<dbReference type="InterPro" id="IPR036514">
    <property type="entry name" value="SGNH_hydro_sf"/>
</dbReference>
<dbReference type="Proteomes" id="UP000320496">
    <property type="component" value="Chromosome"/>
</dbReference>
<dbReference type="GO" id="GO:0016788">
    <property type="term" value="F:hydrolase activity, acting on ester bonds"/>
    <property type="evidence" value="ECO:0007669"/>
    <property type="project" value="UniProtKB-ARBA"/>
</dbReference>
<dbReference type="KEGG" id="mri:Mal4_31230"/>
<protein>
    <submittedName>
        <fullName evidence="2">Uncharacterized protein</fullName>
    </submittedName>
</protein>
<dbReference type="OrthoDB" id="213024at2"/>
<evidence type="ECO:0000313" key="3">
    <source>
        <dbReference type="Proteomes" id="UP000320496"/>
    </source>
</evidence>
<proteinExistence type="predicted"/>
<gene>
    <name evidence="2" type="ORF">Mal4_31230</name>
</gene>
<dbReference type="SUPFAM" id="SSF52266">
    <property type="entry name" value="SGNH hydrolase"/>
    <property type="match status" value="1"/>
</dbReference>
<keyword evidence="3" id="KW-1185">Reference proteome</keyword>
<dbReference type="RefSeq" id="WP_145370043.1">
    <property type="nucleotide sequence ID" value="NZ_CP036275.1"/>
</dbReference>
<evidence type="ECO:0000313" key="2">
    <source>
        <dbReference type="EMBL" id="QDU38793.1"/>
    </source>
</evidence>
<name>A0A517Z8J7_9PLAN</name>
<dbReference type="EMBL" id="CP036275">
    <property type="protein sequence ID" value="QDU38793.1"/>
    <property type="molecule type" value="Genomic_DNA"/>
</dbReference>
<sequence length="342" mass="38484">MLKRFIGSEWKVLLVVVVGLAAGELGMRAIETRLSIDVDHLKNFRTIARALREEADPDEARVLFLGNSLTRLGVDQQVFEQFAEADGWKIHTAKMNPDNTALAEWYYAYGNFFADPERAPDVLIVGFEGGHLRDHPSRHPARLAHYYCDANDWQDLRQFDLHGFEDAAGFWLARWSAMYSNRDRVERRLLDELIPGYREGMQIVNERQAADADAVAAQSRPAYQRLREFIAMARVHDVRVILAAMPIAERYQLDDELLDVVSETGVELVDCRAVPGIEPDMFPDGIHMTPEAAERYSRYLAGALPWSRLLEPATERLSEDSPAKGRSAPTAATSQRAAATSG</sequence>
<dbReference type="Gene3D" id="3.40.50.1110">
    <property type="entry name" value="SGNH hydrolase"/>
    <property type="match status" value="1"/>
</dbReference>